<keyword evidence="2 3" id="KW-0808">Transferase</keyword>
<dbReference type="InterPro" id="IPR002201">
    <property type="entry name" value="Glyco_trans_9"/>
</dbReference>
<dbReference type="Proteomes" id="UP000192591">
    <property type="component" value="Unassembled WGS sequence"/>
</dbReference>
<comment type="caution">
    <text evidence="3">The sequence shown here is derived from an EMBL/GenBank/DDBJ whole genome shotgun (WGS) entry which is preliminary data.</text>
</comment>
<dbReference type="PANTHER" id="PTHR30160:SF1">
    <property type="entry name" value="LIPOPOLYSACCHARIDE 1,2-N-ACETYLGLUCOSAMINETRANSFERASE-RELATED"/>
    <property type="match status" value="1"/>
</dbReference>
<dbReference type="STRING" id="1962155.B1813_20795"/>
<protein>
    <submittedName>
        <fullName evidence="3">Glycosyl transferase</fullName>
    </submittedName>
</protein>
<evidence type="ECO:0000256" key="1">
    <source>
        <dbReference type="ARBA" id="ARBA00022676"/>
    </source>
</evidence>
<evidence type="ECO:0000313" key="3">
    <source>
        <dbReference type="EMBL" id="OQO89386.1"/>
    </source>
</evidence>
<gene>
    <name evidence="3" type="ORF">B1813_20795</name>
</gene>
<dbReference type="EMBL" id="MWIH01000009">
    <property type="protein sequence ID" value="OQO89386.1"/>
    <property type="molecule type" value="Genomic_DNA"/>
</dbReference>
<dbReference type="GO" id="GO:0008713">
    <property type="term" value="F:ADP-heptose-lipopolysaccharide heptosyltransferase activity"/>
    <property type="evidence" value="ECO:0007669"/>
    <property type="project" value="TreeGrafter"/>
</dbReference>
<dbReference type="InterPro" id="IPR051199">
    <property type="entry name" value="LPS_LOS_Heptosyltrfase"/>
</dbReference>
<dbReference type="AlphaFoldDB" id="A0A1V8ZX91"/>
<organism evidence="3 4">
    <name type="scientific">Saccharomonospora piscinae</name>
    <dbReference type="NCBI Taxonomy" id="687388"/>
    <lineage>
        <taxon>Bacteria</taxon>
        <taxon>Bacillati</taxon>
        <taxon>Actinomycetota</taxon>
        <taxon>Actinomycetes</taxon>
        <taxon>Pseudonocardiales</taxon>
        <taxon>Pseudonocardiaceae</taxon>
        <taxon>Saccharomonospora</taxon>
    </lineage>
</organism>
<dbReference type="GO" id="GO:0009244">
    <property type="term" value="P:lipopolysaccharide core region biosynthetic process"/>
    <property type="evidence" value="ECO:0007669"/>
    <property type="project" value="TreeGrafter"/>
</dbReference>
<keyword evidence="4" id="KW-1185">Reference proteome</keyword>
<name>A0A1V8ZX91_SACPI</name>
<dbReference type="GO" id="GO:0005829">
    <property type="term" value="C:cytosol"/>
    <property type="evidence" value="ECO:0007669"/>
    <property type="project" value="TreeGrafter"/>
</dbReference>
<dbReference type="SUPFAM" id="SSF53756">
    <property type="entry name" value="UDP-Glycosyltransferase/glycogen phosphorylase"/>
    <property type="match status" value="1"/>
</dbReference>
<evidence type="ECO:0000313" key="4">
    <source>
        <dbReference type="Proteomes" id="UP000192591"/>
    </source>
</evidence>
<evidence type="ECO:0000256" key="2">
    <source>
        <dbReference type="ARBA" id="ARBA00022679"/>
    </source>
</evidence>
<dbReference type="CDD" id="cd03789">
    <property type="entry name" value="GT9_LPS_heptosyltransferase"/>
    <property type="match status" value="1"/>
</dbReference>
<reference evidence="3 4" key="1">
    <citation type="submission" date="2017-02" db="EMBL/GenBank/DDBJ databases">
        <title>Draft genome of Saccharomonospora sp. 154.</title>
        <authorList>
            <person name="Alonso-Carmona G.S."/>
            <person name="De La Haba R."/>
            <person name="Vera-Gargallo B."/>
            <person name="Sandoval-Trujillo A.H."/>
            <person name="Ramirez-Duran N."/>
            <person name="Ventosa A."/>
        </authorList>
    </citation>
    <scope>NUCLEOTIDE SEQUENCE [LARGE SCALE GENOMIC DNA]</scope>
    <source>
        <strain evidence="3 4">LRS4.154</strain>
    </source>
</reference>
<sequence length="358" mass="36441">MTGRVLVARLDNIGDVLLAGPAIRAVAAGADHVTLLAGPRGQAGADLLPGVDDVVEWCAPWIDPEPGEVTEESVGSLVKQVRDLRVDTALVFTSFHQSPLPLALVLRLAGVPWLGAISEDYPGSLLDLRHRVDGDVPEPERALSLARAAGFALPDGDDGTLAVRRPLPGVPGTVGAAPFVVVHPAASVPARQPERQRTAAAVAALAEAGHRVVVTGSPDERHLTGWVTAEATARAAEGAEDAAGIVDLGGATSLPQLAAVLAAADVVVAPNTGPAHLAAAVGTPVVSLFAPVVPQSRWAPYGVARVVLGDQQAPCRDTRARSCPVPGHPCLAVDPADVVRAVDALTAGRGAQSFGGVS</sequence>
<dbReference type="Pfam" id="PF01075">
    <property type="entry name" value="Glyco_transf_9"/>
    <property type="match status" value="1"/>
</dbReference>
<accession>A0A1V8ZX91</accession>
<proteinExistence type="predicted"/>
<dbReference type="RefSeq" id="WP_081194806.1">
    <property type="nucleotide sequence ID" value="NZ_MWIH01000009.1"/>
</dbReference>
<dbReference type="Gene3D" id="3.40.50.2000">
    <property type="entry name" value="Glycogen Phosphorylase B"/>
    <property type="match status" value="2"/>
</dbReference>
<dbReference type="PANTHER" id="PTHR30160">
    <property type="entry name" value="TETRAACYLDISACCHARIDE 4'-KINASE-RELATED"/>
    <property type="match status" value="1"/>
</dbReference>
<keyword evidence="1" id="KW-0328">Glycosyltransferase</keyword>